<protein>
    <submittedName>
        <fullName evidence="4">PH domain-containing protein</fullName>
    </submittedName>
</protein>
<keyword evidence="2" id="KW-0472">Membrane</keyword>
<feature type="domain" description="YdbS-like PH" evidence="3">
    <location>
        <begin position="88"/>
        <end position="161"/>
    </location>
</feature>
<dbReference type="RefSeq" id="WP_159546721.1">
    <property type="nucleotide sequence ID" value="NZ_CP047156.1"/>
</dbReference>
<dbReference type="InterPro" id="IPR005182">
    <property type="entry name" value="YdbS-like_PH"/>
</dbReference>
<keyword evidence="2" id="KW-1133">Transmembrane helix</keyword>
<evidence type="ECO:0000259" key="3">
    <source>
        <dbReference type="Pfam" id="PF03703"/>
    </source>
</evidence>
<dbReference type="Pfam" id="PF03703">
    <property type="entry name" value="bPH_2"/>
    <property type="match status" value="1"/>
</dbReference>
<feature type="region of interest" description="Disordered" evidence="1">
    <location>
        <begin position="188"/>
        <end position="260"/>
    </location>
</feature>
<dbReference type="Proteomes" id="UP000463857">
    <property type="component" value="Chromosome"/>
</dbReference>
<dbReference type="KEGG" id="eke:EK0264_15660"/>
<dbReference type="PANTHER" id="PTHR37938">
    <property type="entry name" value="BLL0215 PROTEIN"/>
    <property type="match status" value="1"/>
</dbReference>
<dbReference type="OrthoDB" id="3354538at2"/>
<evidence type="ECO:0000313" key="4">
    <source>
        <dbReference type="EMBL" id="QHC01586.1"/>
    </source>
</evidence>
<name>A0A7L4YR10_9ACTN</name>
<dbReference type="PANTHER" id="PTHR37938:SF1">
    <property type="entry name" value="BLL0215 PROTEIN"/>
    <property type="match status" value="1"/>
</dbReference>
<gene>
    <name evidence="4" type="ORF">EK0264_15660</name>
</gene>
<evidence type="ECO:0000256" key="2">
    <source>
        <dbReference type="SAM" id="Phobius"/>
    </source>
</evidence>
<reference evidence="4 5" key="1">
    <citation type="journal article" date="2018" name="Int. J. Syst. Evol. Microbiol.">
        <title>Epidermidibacterium keratini gen. nov., sp. nov., a member of the family Sporichthyaceae, isolated from keratin epidermis.</title>
        <authorList>
            <person name="Lee D.G."/>
            <person name="Trujillo M.E."/>
            <person name="Kang S."/>
            <person name="Nam J.J."/>
            <person name="Kim Y.J."/>
        </authorList>
    </citation>
    <scope>NUCLEOTIDE SEQUENCE [LARGE SCALE GENOMIC DNA]</scope>
    <source>
        <strain evidence="4 5">EPI-7</strain>
    </source>
</reference>
<evidence type="ECO:0000313" key="5">
    <source>
        <dbReference type="Proteomes" id="UP000463857"/>
    </source>
</evidence>
<feature type="transmembrane region" description="Helical" evidence="2">
    <location>
        <begin position="65"/>
        <end position="86"/>
    </location>
</feature>
<keyword evidence="2" id="KW-0812">Transmembrane</keyword>
<evidence type="ECO:0000256" key="1">
    <source>
        <dbReference type="SAM" id="MobiDB-lite"/>
    </source>
</evidence>
<organism evidence="4 5">
    <name type="scientific">Epidermidibacterium keratini</name>
    <dbReference type="NCBI Taxonomy" id="1891644"/>
    <lineage>
        <taxon>Bacteria</taxon>
        <taxon>Bacillati</taxon>
        <taxon>Actinomycetota</taxon>
        <taxon>Actinomycetes</taxon>
        <taxon>Sporichthyales</taxon>
        <taxon>Sporichthyaceae</taxon>
        <taxon>Epidermidibacterium</taxon>
    </lineage>
</organism>
<keyword evidence="5" id="KW-1185">Reference proteome</keyword>
<feature type="compositionally biased region" description="Basic and acidic residues" evidence="1">
    <location>
        <begin position="200"/>
        <end position="221"/>
    </location>
</feature>
<dbReference type="InParanoid" id="A0A7L4YR10"/>
<accession>A0A7L4YR10</accession>
<sequence>MPRTARSQTTVVRGLGDPRQYLLRDERVVVAVRRHVLVLGAAVAETIGFIAAVVMLQFLLDYARWINTVAGLVMLAALLRMAYLVLEWRMERFVVTTQRMMLLSGVINRRIAAIPLRKVTDLTFDKPLVGQIFGYGTFVIESAGQDQAMSRIAYLPRANFLYIEVSDLLFGSGPDAVFESSLPIGVDPDDDRFAAQAPSRDYDPAQERQDYDEYAEADRQQTDPTLGQQLAGIDFSGPPPPATTAGSAISERRAPRWARR</sequence>
<feature type="transmembrane region" description="Helical" evidence="2">
    <location>
        <begin position="36"/>
        <end position="59"/>
    </location>
</feature>
<dbReference type="EMBL" id="CP047156">
    <property type="protein sequence ID" value="QHC01586.1"/>
    <property type="molecule type" value="Genomic_DNA"/>
</dbReference>
<proteinExistence type="predicted"/>
<dbReference type="AlphaFoldDB" id="A0A7L4YR10"/>